<dbReference type="EMBL" id="CP001600">
    <property type="protein sequence ID" value="ACR68839.1"/>
    <property type="molecule type" value="Genomic_DNA"/>
</dbReference>
<reference evidence="1 2" key="2">
    <citation type="journal article" date="2012" name="J. Bacteriol.">
        <title>Genome Sequence of Edwardsiella ictaluri 93-146, a Strain Associated with a Natural Channel Catfish Outbreak of Enteric Septicemia of Catfish.</title>
        <authorList>
            <person name="Williams M.L."/>
            <person name="Gillaspy A.F."/>
            <person name="Dyer D.W."/>
            <person name="Thune R.L."/>
            <person name="Waldbieser G.C."/>
            <person name="Schuster S.C."/>
            <person name="Gipson J."/>
            <person name="Zaitshik J."/>
            <person name="Landry C."/>
            <person name="Banes M.M."/>
            <person name="Lawrence M.L."/>
        </authorList>
    </citation>
    <scope>NUCLEOTIDE SEQUENCE [LARGE SCALE GENOMIC DNA]</scope>
    <source>
        <strain evidence="1 2">93-146</strain>
    </source>
</reference>
<name>C5BD87_EDWI9</name>
<gene>
    <name evidence="1" type="ordered locus">NT01EI_1658</name>
</gene>
<accession>C5BD87</accession>
<dbReference type="KEGG" id="eic:NT01EI_1658"/>
<organism evidence="1 2">
    <name type="scientific">Edwardsiella ictaluri (strain 93-146)</name>
    <dbReference type="NCBI Taxonomy" id="634503"/>
    <lineage>
        <taxon>Bacteria</taxon>
        <taxon>Pseudomonadati</taxon>
        <taxon>Pseudomonadota</taxon>
        <taxon>Gammaproteobacteria</taxon>
        <taxon>Enterobacterales</taxon>
        <taxon>Hafniaceae</taxon>
        <taxon>Edwardsiella</taxon>
    </lineage>
</organism>
<proteinExistence type="predicted"/>
<sequence length="47" mass="5345">MSRFVITGSGAHNNKSHRAVKRWRGKKNCLPFFCPHCCAGVQKTEKK</sequence>
<protein>
    <submittedName>
        <fullName evidence="1">Uncharacterized protein</fullName>
    </submittedName>
</protein>
<evidence type="ECO:0000313" key="2">
    <source>
        <dbReference type="Proteomes" id="UP000001485"/>
    </source>
</evidence>
<dbReference type="Proteomes" id="UP000001485">
    <property type="component" value="Chromosome"/>
</dbReference>
<dbReference type="AlphaFoldDB" id="C5BD87"/>
<reference evidence="2" key="1">
    <citation type="submission" date="2009-03" db="EMBL/GenBank/DDBJ databases">
        <title>Complete genome sequence of Edwardsiella ictaluri 93-146.</title>
        <authorList>
            <person name="Williams M.L."/>
            <person name="Gillaspy A.F."/>
            <person name="Dyer D.W."/>
            <person name="Thune R.L."/>
            <person name="Waldbieser G.C."/>
            <person name="Schuster S.C."/>
            <person name="Gipson J."/>
            <person name="Zaitshik J."/>
            <person name="Landry C."/>
            <person name="Lawrence M.L."/>
        </authorList>
    </citation>
    <scope>NUCLEOTIDE SEQUENCE [LARGE SCALE GENOMIC DNA]</scope>
    <source>
        <strain evidence="2">93-146</strain>
    </source>
</reference>
<evidence type="ECO:0000313" key="1">
    <source>
        <dbReference type="EMBL" id="ACR68839.1"/>
    </source>
</evidence>
<dbReference type="HOGENOM" id="CLU_3167430_0_0_6"/>